<sequence>MMLSLQQLSDRAEIQDLMTSYSYAIDDRNWDALDDVFTPDAIIDYSEAGGSRGDVATTKRFLAGAMKSFTGFQHMVSTTDIKINGDEAHARTILFNPMIMEGEASGENRGRIFFIGLWYEDTVVRSPKGWRISHRRERMSWSHNVPDGMLPE</sequence>
<dbReference type="Proteomes" id="UP001259803">
    <property type="component" value="Unassembled WGS sequence"/>
</dbReference>
<evidence type="ECO:0000259" key="1">
    <source>
        <dbReference type="Pfam" id="PF13577"/>
    </source>
</evidence>
<dbReference type="EMBL" id="JAVRHS010000001">
    <property type="protein sequence ID" value="MDT0574972.1"/>
    <property type="molecule type" value="Genomic_DNA"/>
</dbReference>
<dbReference type="InterPro" id="IPR032710">
    <property type="entry name" value="NTF2-like_dom_sf"/>
</dbReference>
<comment type="caution">
    <text evidence="2">The sequence shown here is derived from an EMBL/GenBank/DDBJ whole genome shotgun (WGS) entry which is preliminary data.</text>
</comment>
<dbReference type="Gene3D" id="3.10.450.50">
    <property type="match status" value="1"/>
</dbReference>
<name>A0ABU2ZEE9_9SPHN</name>
<dbReference type="SUPFAM" id="SSF54427">
    <property type="entry name" value="NTF2-like"/>
    <property type="match status" value="1"/>
</dbReference>
<protein>
    <submittedName>
        <fullName evidence="2">Nuclear transport factor 2 family protein</fullName>
    </submittedName>
</protein>
<evidence type="ECO:0000313" key="2">
    <source>
        <dbReference type="EMBL" id="MDT0574972.1"/>
    </source>
</evidence>
<dbReference type="RefSeq" id="WP_311339526.1">
    <property type="nucleotide sequence ID" value="NZ_JAVRHS010000001.1"/>
</dbReference>
<dbReference type="InterPro" id="IPR037401">
    <property type="entry name" value="SnoaL-like"/>
</dbReference>
<dbReference type="CDD" id="cd00531">
    <property type="entry name" value="NTF2_like"/>
    <property type="match status" value="1"/>
</dbReference>
<dbReference type="Pfam" id="PF13577">
    <property type="entry name" value="SnoaL_4"/>
    <property type="match status" value="1"/>
</dbReference>
<organism evidence="2 3">
    <name type="scientific">Croceicoccus esteveae</name>
    <dbReference type="NCBI Taxonomy" id="3075597"/>
    <lineage>
        <taxon>Bacteria</taxon>
        <taxon>Pseudomonadati</taxon>
        <taxon>Pseudomonadota</taxon>
        <taxon>Alphaproteobacteria</taxon>
        <taxon>Sphingomonadales</taxon>
        <taxon>Erythrobacteraceae</taxon>
        <taxon>Croceicoccus</taxon>
    </lineage>
</organism>
<reference evidence="2 3" key="1">
    <citation type="submission" date="2023-09" db="EMBL/GenBank/DDBJ databases">
        <authorList>
            <person name="Rey-Velasco X."/>
        </authorList>
    </citation>
    <scope>NUCLEOTIDE SEQUENCE [LARGE SCALE GENOMIC DNA]</scope>
    <source>
        <strain evidence="2 3">F390</strain>
    </source>
</reference>
<feature type="domain" description="SnoaL-like" evidence="1">
    <location>
        <begin position="6"/>
        <end position="136"/>
    </location>
</feature>
<accession>A0ABU2ZEE9</accession>
<keyword evidence="3" id="KW-1185">Reference proteome</keyword>
<gene>
    <name evidence="2" type="ORF">RM533_02100</name>
</gene>
<proteinExistence type="predicted"/>
<evidence type="ECO:0000313" key="3">
    <source>
        <dbReference type="Proteomes" id="UP001259803"/>
    </source>
</evidence>